<comment type="caution">
    <text evidence="1">The sequence shown here is derived from an EMBL/GenBank/DDBJ whole genome shotgun (WGS) entry which is preliminary data.</text>
</comment>
<evidence type="ECO:0000313" key="1">
    <source>
        <dbReference type="EMBL" id="KRY08222.1"/>
    </source>
</evidence>
<dbReference type="EMBL" id="JYDQ01000352">
    <property type="protein sequence ID" value="KRY08222.1"/>
    <property type="molecule type" value="Genomic_DNA"/>
</dbReference>
<reference evidence="1 2" key="1">
    <citation type="submission" date="2015-01" db="EMBL/GenBank/DDBJ databases">
        <title>Evolution of Trichinella species and genotypes.</title>
        <authorList>
            <person name="Korhonen P.K."/>
            <person name="Edoardo P."/>
            <person name="Giuseppe L.R."/>
            <person name="Gasser R.B."/>
        </authorList>
    </citation>
    <scope>NUCLEOTIDE SEQUENCE [LARGE SCALE GENOMIC DNA]</scope>
    <source>
        <strain evidence="1">ISS2496</strain>
    </source>
</reference>
<evidence type="ECO:0000313" key="2">
    <source>
        <dbReference type="Proteomes" id="UP000054783"/>
    </source>
</evidence>
<proteinExistence type="predicted"/>
<sequence length="62" mass="7356">MVTLLLSYKSTKERSGLAKNSNWVQSVPHLTCERDLRIIYILFYEDLLFMRIFSSNFLLVKL</sequence>
<keyword evidence="2" id="KW-1185">Reference proteome</keyword>
<protein>
    <submittedName>
        <fullName evidence="1">Uncharacterized protein</fullName>
    </submittedName>
</protein>
<organism evidence="1 2">
    <name type="scientific">Trichinella patagoniensis</name>
    <dbReference type="NCBI Taxonomy" id="990121"/>
    <lineage>
        <taxon>Eukaryota</taxon>
        <taxon>Metazoa</taxon>
        <taxon>Ecdysozoa</taxon>
        <taxon>Nematoda</taxon>
        <taxon>Enoplea</taxon>
        <taxon>Dorylaimia</taxon>
        <taxon>Trichinellida</taxon>
        <taxon>Trichinellidae</taxon>
        <taxon>Trichinella</taxon>
    </lineage>
</organism>
<gene>
    <name evidence="1" type="ORF">T12_3567</name>
</gene>
<name>A0A0V0Z705_9BILA</name>
<accession>A0A0V0Z705</accession>
<dbReference type="Proteomes" id="UP000054783">
    <property type="component" value="Unassembled WGS sequence"/>
</dbReference>
<dbReference type="AlphaFoldDB" id="A0A0V0Z705"/>